<gene>
    <name evidence="2" type="ORF">SAMN05216217_10138</name>
</gene>
<proteinExistence type="predicted"/>
<dbReference type="OrthoDB" id="7029873at2"/>
<dbReference type="RefSeq" id="WP_093471167.1">
    <property type="nucleotide sequence ID" value="NZ_FOUI01000001.1"/>
</dbReference>
<dbReference type="AlphaFoldDB" id="A0A1I4N4D0"/>
<evidence type="ECO:0000313" key="3">
    <source>
        <dbReference type="Proteomes" id="UP000243629"/>
    </source>
</evidence>
<reference evidence="3" key="1">
    <citation type="submission" date="2016-10" db="EMBL/GenBank/DDBJ databases">
        <authorList>
            <person name="Varghese N."/>
            <person name="Submissions S."/>
        </authorList>
    </citation>
    <scope>NUCLEOTIDE SEQUENCE [LARGE SCALE GENOMIC DNA]</scope>
    <source>
        <strain evidence="3">DSM 24213</strain>
    </source>
</reference>
<dbReference type="STRING" id="1720063.SAMN05216217_10138"/>
<evidence type="ECO:0000313" key="2">
    <source>
        <dbReference type="EMBL" id="SFM10123.1"/>
    </source>
</evidence>
<keyword evidence="3" id="KW-1185">Reference proteome</keyword>
<dbReference type="Proteomes" id="UP000243629">
    <property type="component" value="Unassembled WGS sequence"/>
</dbReference>
<dbReference type="PANTHER" id="PTHR35849">
    <property type="entry name" value="BLR2341 PROTEIN"/>
    <property type="match status" value="1"/>
</dbReference>
<dbReference type="InterPro" id="IPR036513">
    <property type="entry name" value="STAS_dom_sf"/>
</dbReference>
<dbReference type="EMBL" id="FOUI01000001">
    <property type="protein sequence ID" value="SFM10123.1"/>
    <property type="molecule type" value="Genomic_DNA"/>
</dbReference>
<protein>
    <submittedName>
        <fullName evidence="2">Phospholipid transport system transporter-binding protein</fullName>
    </submittedName>
</protein>
<evidence type="ECO:0000259" key="1">
    <source>
        <dbReference type="PROSITE" id="PS50801"/>
    </source>
</evidence>
<dbReference type="InterPro" id="IPR052746">
    <property type="entry name" value="MlaB_ABC_Transporter"/>
</dbReference>
<dbReference type="PROSITE" id="PS50801">
    <property type="entry name" value="STAS"/>
    <property type="match status" value="1"/>
</dbReference>
<dbReference type="PANTHER" id="PTHR35849:SF2">
    <property type="entry name" value="BLR2341 PROTEIN"/>
    <property type="match status" value="1"/>
</dbReference>
<name>A0A1I4N4D0_9GAMM</name>
<dbReference type="InterPro" id="IPR058548">
    <property type="entry name" value="MlaB-like_STAS"/>
</dbReference>
<sequence length="106" mass="10994">MEARLVDSSDGRICLEGVLDFSTAAALHDQLLDALRRGSGNVELDLSGVQHSNSVGLSLILLAARELATLGRQLSVASLPEGLHSMAGVCGLDDWLSGLAGSARQP</sequence>
<organism evidence="2 3">
    <name type="scientific">Halopseudomonas yangmingensis</name>
    <dbReference type="NCBI Taxonomy" id="1720063"/>
    <lineage>
        <taxon>Bacteria</taxon>
        <taxon>Pseudomonadati</taxon>
        <taxon>Pseudomonadota</taxon>
        <taxon>Gammaproteobacteria</taxon>
        <taxon>Pseudomonadales</taxon>
        <taxon>Pseudomonadaceae</taxon>
        <taxon>Halopseudomonas</taxon>
    </lineage>
</organism>
<dbReference type="InterPro" id="IPR002645">
    <property type="entry name" value="STAS_dom"/>
</dbReference>
<accession>A0A1I4N4D0</accession>
<dbReference type="SUPFAM" id="SSF52091">
    <property type="entry name" value="SpoIIaa-like"/>
    <property type="match status" value="1"/>
</dbReference>
<dbReference type="Gene3D" id="3.30.750.24">
    <property type="entry name" value="STAS domain"/>
    <property type="match status" value="1"/>
</dbReference>
<feature type="domain" description="STAS" evidence="1">
    <location>
        <begin position="15"/>
        <end position="106"/>
    </location>
</feature>
<dbReference type="Pfam" id="PF13466">
    <property type="entry name" value="STAS_2"/>
    <property type="match status" value="1"/>
</dbReference>
<dbReference type="CDD" id="cd07043">
    <property type="entry name" value="STAS_anti-anti-sigma_factors"/>
    <property type="match status" value="1"/>
</dbReference>